<name>A0A6N3EE77_ENTFC</name>
<dbReference type="InterPro" id="IPR021145">
    <property type="entry name" value="Portal_protein_SPP1_Gp6-like"/>
</dbReference>
<accession>A0A6N3EE77</accession>
<dbReference type="EMBL" id="CACRTQ010000058">
    <property type="protein sequence ID" value="VYU37849.1"/>
    <property type="molecule type" value="Genomic_DNA"/>
</dbReference>
<dbReference type="AlphaFoldDB" id="A0A6N3EE77"/>
<sequence>MFDKLKALFRIGGAKIGMVETLNSITDHPKIAMSDSELSRIRNNKEIYRNVYGDIEYINSDGYRQTRPFHSLNVSKVVSRKLSKLVFNDGCNISLDDEKADEFLQLVFADNKFRKNFGEELEAGYAIGGLALRPYVDTNSGKIKISFCRADTFFPLQSNTNDISEAAIATVTQQAEGQKTIYYTLLEFHEWVDGKYRIRNELYRSEEQKQVGVRIPLNSLEKYKNLQEETILDGFSRPLFVYIKLAGKNNINLDSPLSLGVIDNAKRQLADINEKYDEFMWEIEEARRKILASDHFFRVKYDSNGKPVKRFDSKTSVFQRLKSDELFIDEFAPSLRSTEFIASINFILRIIELQTGFSSGTFSFDGQSVKTATEIISENSETFSTRSDNVLIVEEALKELITTIFELAAAYKLFNPVKELGINIDFDDGVFQSQDAKADYYSKLVTAGLTSKLNAIQKLTGATEKEAKRIVYEIRTENLEMDYPEQDESAVQQTIENGNDIPGFTNTILDTINTPKEAAKAGTTVSQVSLNGAQITSLVAIVQNVARGELPYDSALAMIISAFPFDESKAKEILGNAGKGFTIEGDE</sequence>
<reference evidence="1" key="1">
    <citation type="submission" date="2019-11" db="EMBL/GenBank/DDBJ databases">
        <authorList>
            <person name="Feng L."/>
        </authorList>
    </citation>
    <scope>NUCLEOTIDE SEQUENCE</scope>
    <source>
        <strain evidence="1">EFaeciumLFYP64</strain>
    </source>
</reference>
<protein>
    <submittedName>
        <fullName evidence="1">Phage portal protein, SPP1 Gp6-like</fullName>
    </submittedName>
</protein>
<dbReference type="NCBIfam" id="TIGR01542">
    <property type="entry name" value="A118_put_portal"/>
    <property type="match status" value="1"/>
</dbReference>
<evidence type="ECO:0000313" key="1">
    <source>
        <dbReference type="EMBL" id="VYU37849.1"/>
    </source>
</evidence>
<dbReference type="InterPro" id="IPR006432">
    <property type="entry name" value="Phage_portal_A118-type"/>
</dbReference>
<organism evidence="1">
    <name type="scientific">Enterococcus faecium</name>
    <name type="common">Streptococcus faecium</name>
    <dbReference type="NCBI Taxonomy" id="1352"/>
    <lineage>
        <taxon>Bacteria</taxon>
        <taxon>Bacillati</taxon>
        <taxon>Bacillota</taxon>
        <taxon>Bacilli</taxon>
        <taxon>Lactobacillales</taxon>
        <taxon>Enterococcaceae</taxon>
        <taxon>Enterococcus</taxon>
    </lineage>
</organism>
<gene>
    <name evidence="1" type="ORF">EFLFYP64_02067</name>
</gene>
<proteinExistence type="predicted"/>
<dbReference type="Pfam" id="PF05133">
    <property type="entry name" value="SPP1_portal"/>
    <property type="match status" value="1"/>
</dbReference>